<dbReference type="EMBL" id="BJUB01000008">
    <property type="protein sequence ID" value="GEK22234.1"/>
    <property type="molecule type" value="Genomic_DNA"/>
</dbReference>
<feature type="chain" id="PRO_5021875474" evidence="1">
    <location>
        <begin position="29"/>
        <end position="402"/>
    </location>
</feature>
<dbReference type="Gene3D" id="2.130.10.130">
    <property type="entry name" value="Integrin alpha, N-terminal"/>
    <property type="match status" value="1"/>
</dbReference>
<evidence type="ECO:0000313" key="3">
    <source>
        <dbReference type="Proteomes" id="UP000321118"/>
    </source>
</evidence>
<accession>A0A510V5T7</accession>
<comment type="caution">
    <text evidence="2">The sequence shown here is derived from an EMBL/GenBank/DDBJ whole genome shotgun (WGS) entry which is preliminary data.</text>
</comment>
<evidence type="ECO:0000313" key="2">
    <source>
        <dbReference type="EMBL" id="GEK22234.1"/>
    </source>
</evidence>
<keyword evidence="1" id="KW-0732">Signal</keyword>
<dbReference type="SUPFAM" id="SSF69318">
    <property type="entry name" value="Integrin alpha N-terminal domain"/>
    <property type="match status" value="1"/>
</dbReference>
<name>A0A510V5T7_9CELL</name>
<dbReference type="AlphaFoldDB" id="A0A510V5T7"/>
<evidence type="ECO:0000256" key="1">
    <source>
        <dbReference type="SAM" id="SignalP"/>
    </source>
</evidence>
<keyword evidence="3" id="KW-1185">Reference proteome</keyword>
<dbReference type="Proteomes" id="UP000321118">
    <property type="component" value="Unassembled WGS sequence"/>
</dbReference>
<dbReference type="RefSeq" id="WP_146927991.1">
    <property type="nucleotide sequence ID" value="NZ_BJUB01000008.1"/>
</dbReference>
<reference evidence="2 3" key="1">
    <citation type="submission" date="2019-07" db="EMBL/GenBank/DDBJ databases">
        <title>Whole genome shotgun sequence of Cellulomonas xylanilytica NBRC 101102.</title>
        <authorList>
            <person name="Hosoyama A."/>
            <person name="Uohara A."/>
            <person name="Ohji S."/>
            <person name="Ichikawa N."/>
        </authorList>
    </citation>
    <scope>NUCLEOTIDE SEQUENCE [LARGE SCALE GENOMIC DNA]</scope>
    <source>
        <strain evidence="2 3">NBRC 101102</strain>
    </source>
</reference>
<dbReference type="OrthoDB" id="9758772at2"/>
<sequence length="402" mass="42929">MRRPTALARLVPLVALAVLLGAAPPAAAAPGDFVPWLQTAHVRPGGGINLWRAPVGSAGLGEPVAPALVATLDTGGFRFDQSRTGSGVFAPVGSPPTPDALISHQQPNGGVLLWVVPVSTGQPEVWADLRGGGWSWADSRQYVGDVDGDRRDDVVSVHRNDWGLGAVGVNVWVHRNTGSGFADPQLWATIMPRDIPGAEHIDRWEPFVDSRFLVGDVNGDRRADLSMTHRANGAARGYGMIHTLWQNTGGSFANSGRWEGARTSQGWSFDASRDLLQEIDGYGRRGLTIVHQQPGDGVLVFHRPFHPENGGGWSGVWLASDLRAGGWSWSGSRQVAADIDSDGREDLLSVHAQVSGGELVWAHTLAGPFEPMGAPVLVGDLRSGGWDFRTSTETVSSPSIWH</sequence>
<protein>
    <submittedName>
        <fullName evidence="2">Uncharacterized protein</fullName>
    </submittedName>
</protein>
<dbReference type="InterPro" id="IPR028994">
    <property type="entry name" value="Integrin_alpha_N"/>
</dbReference>
<organism evidence="2 3">
    <name type="scientific">Cellulomonas xylanilytica</name>
    <dbReference type="NCBI Taxonomy" id="233583"/>
    <lineage>
        <taxon>Bacteria</taxon>
        <taxon>Bacillati</taxon>
        <taxon>Actinomycetota</taxon>
        <taxon>Actinomycetes</taxon>
        <taxon>Micrococcales</taxon>
        <taxon>Cellulomonadaceae</taxon>
        <taxon>Cellulomonas</taxon>
    </lineage>
</organism>
<proteinExistence type="predicted"/>
<feature type="signal peptide" evidence="1">
    <location>
        <begin position="1"/>
        <end position="28"/>
    </location>
</feature>
<gene>
    <name evidence="2" type="ORF">CXY01_27540</name>
</gene>